<dbReference type="Gene3D" id="3.30.160.60">
    <property type="entry name" value="Classic Zinc Finger"/>
    <property type="match status" value="1"/>
</dbReference>
<feature type="compositionally biased region" description="Basic and acidic residues" evidence="8">
    <location>
        <begin position="28"/>
        <end position="39"/>
    </location>
</feature>
<reference evidence="10" key="1">
    <citation type="submission" date="2022-03" db="EMBL/GenBank/DDBJ databases">
        <authorList>
            <person name="Martin C."/>
        </authorList>
    </citation>
    <scope>NUCLEOTIDE SEQUENCE</scope>
</reference>
<feature type="region of interest" description="Disordered" evidence="8">
    <location>
        <begin position="382"/>
        <end position="483"/>
    </location>
</feature>
<keyword evidence="5" id="KW-0862">Zinc</keyword>
<evidence type="ECO:0000256" key="8">
    <source>
        <dbReference type="SAM" id="MobiDB-lite"/>
    </source>
</evidence>
<feature type="compositionally biased region" description="Polar residues" evidence="8">
    <location>
        <begin position="18"/>
        <end position="27"/>
    </location>
</feature>
<dbReference type="Proteomes" id="UP000749559">
    <property type="component" value="Unassembled WGS sequence"/>
</dbReference>
<dbReference type="PANTHER" id="PTHR24406">
    <property type="entry name" value="TRANSCRIPTIONAL REPRESSOR CTCFL-RELATED"/>
    <property type="match status" value="1"/>
</dbReference>
<proteinExistence type="predicted"/>
<dbReference type="AlphaFoldDB" id="A0A8S4N7B7"/>
<feature type="compositionally biased region" description="Polar residues" evidence="8">
    <location>
        <begin position="382"/>
        <end position="400"/>
    </location>
</feature>
<sequence>MQTPVDAFQIRKLDKMPSHQTASNTRADTLHGRQLDNTHGRQTASNRADDVFQIRKFDNTHGSQAASNISDDAFQIRKLTHDRQAASNISDDAFQIRKLTHDRQTASNISDDAFQIRKLTHDRQAASNISDDAFQIRKLTHDRQTASNISDDAFQIRKPTHDRQTASNIQADTQTHIVDSFQIHINLDELKNNEASTKELSNKEPKMLDETINDIWTTLNSVNANTKQGMIKTNLNNANNTVEYQRYLNCNLSTMAARKAVLTQLIQDAVLKLCTQNVEFDESLEIDGIICITHSQIAPEIVVKMHRTIMKPEEPPVQSDPSLQWTEQQQQQYTEPMSQAAKGSIAGRSGGAYATAESFDPSGGTQFIGGMNQVQGYVADSQETYQSDSTSKDSNYGTPKSQRKRKKQPEVQAQAESITKQIKVEDTDDAIYIEDTGSEPPGGSMDQQQGSSWMDEIQQQSYPDNYGNHNNKRQSKNKHTGQSTTQVLVEIDREYRCTHCESIFPSQRCVDYHHSIVHAGYCDICNMRLDEVADRSAHAREHQGEKPHQCSHCYKLFQTNGGLQLHVSRDLYCQICGKVVQINRRQQHLKSHAV</sequence>
<dbReference type="InterPro" id="IPR050888">
    <property type="entry name" value="ZnF_C2H2-type_TF"/>
</dbReference>
<dbReference type="GO" id="GO:0005634">
    <property type="term" value="C:nucleus"/>
    <property type="evidence" value="ECO:0007669"/>
    <property type="project" value="UniProtKB-SubCell"/>
</dbReference>
<dbReference type="GO" id="GO:0008270">
    <property type="term" value="F:zinc ion binding"/>
    <property type="evidence" value="ECO:0007669"/>
    <property type="project" value="UniProtKB-KW"/>
</dbReference>
<dbReference type="PROSITE" id="PS00028">
    <property type="entry name" value="ZINC_FINGER_C2H2_1"/>
    <property type="match status" value="2"/>
</dbReference>
<organism evidence="10 11">
    <name type="scientific">Owenia fusiformis</name>
    <name type="common">Polychaete worm</name>
    <dbReference type="NCBI Taxonomy" id="6347"/>
    <lineage>
        <taxon>Eukaryota</taxon>
        <taxon>Metazoa</taxon>
        <taxon>Spiralia</taxon>
        <taxon>Lophotrochozoa</taxon>
        <taxon>Annelida</taxon>
        <taxon>Polychaeta</taxon>
        <taxon>Sedentaria</taxon>
        <taxon>Canalipalpata</taxon>
        <taxon>Sabellida</taxon>
        <taxon>Oweniida</taxon>
        <taxon>Oweniidae</taxon>
        <taxon>Owenia</taxon>
    </lineage>
</organism>
<feature type="region of interest" description="Disordered" evidence="8">
    <location>
        <begin position="312"/>
        <end position="346"/>
    </location>
</feature>
<comment type="subcellular location">
    <subcellularLocation>
        <location evidence="1">Nucleus</location>
    </subcellularLocation>
</comment>
<keyword evidence="3" id="KW-0677">Repeat</keyword>
<feature type="domain" description="C2H2-type" evidence="9">
    <location>
        <begin position="495"/>
        <end position="520"/>
    </location>
</feature>
<dbReference type="OrthoDB" id="6327333at2759"/>
<comment type="caution">
    <text evidence="10">The sequence shown here is derived from an EMBL/GenBank/DDBJ whole genome shotgun (WGS) entry which is preliminary data.</text>
</comment>
<dbReference type="EMBL" id="CAIIXF020000002">
    <property type="protein sequence ID" value="CAH1776764.1"/>
    <property type="molecule type" value="Genomic_DNA"/>
</dbReference>
<dbReference type="InterPro" id="IPR036236">
    <property type="entry name" value="Znf_C2H2_sf"/>
</dbReference>
<evidence type="ECO:0000256" key="6">
    <source>
        <dbReference type="ARBA" id="ARBA00023242"/>
    </source>
</evidence>
<gene>
    <name evidence="10" type="ORF">OFUS_LOCUS3907</name>
</gene>
<dbReference type="SMART" id="SM00355">
    <property type="entry name" value="ZnF_C2H2"/>
    <property type="match status" value="4"/>
</dbReference>
<feature type="compositionally biased region" description="Polar residues" evidence="8">
    <location>
        <begin position="319"/>
        <end position="337"/>
    </location>
</feature>
<evidence type="ECO:0000313" key="10">
    <source>
        <dbReference type="EMBL" id="CAH1776764.1"/>
    </source>
</evidence>
<keyword evidence="4 7" id="KW-0863">Zinc-finger</keyword>
<keyword evidence="6" id="KW-0539">Nucleus</keyword>
<feature type="region of interest" description="Disordered" evidence="8">
    <location>
        <begin position="13"/>
        <end position="49"/>
    </location>
</feature>
<keyword evidence="11" id="KW-1185">Reference proteome</keyword>
<keyword evidence="2" id="KW-0479">Metal-binding</keyword>
<evidence type="ECO:0000256" key="4">
    <source>
        <dbReference type="ARBA" id="ARBA00022771"/>
    </source>
</evidence>
<protein>
    <recommendedName>
        <fullName evidence="9">C2H2-type domain-containing protein</fullName>
    </recommendedName>
</protein>
<evidence type="ECO:0000256" key="1">
    <source>
        <dbReference type="ARBA" id="ARBA00004123"/>
    </source>
</evidence>
<dbReference type="PROSITE" id="PS50157">
    <property type="entry name" value="ZINC_FINGER_C2H2_2"/>
    <property type="match status" value="2"/>
</dbReference>
<evidence type="ECO:0000256" key="3">
    <source>
        <dbReference type="ARBA" id="ARBA00022737"/>
    </source>
</evidence>
<dbReference type="InterPro" id="IPR013087">
    <property type="entry name" value="Znf_C2H2_type"/>
</dbReference>
<accession>A0A8S4N7B7</accession>
<feature type="compositionally biased region" description="Polar residues" evidence="8">
    <location>
        <begin position="445"/>
        <end position="469"/>
    </location>
</feature>
<evidence type="ECO:0000313" key="11">
    <source>
        <dbReference type="Proteomes" id="UP000749559"/>
    </source>
</evidence>
<evidence type="ECO:0000256" key="5">
    <source>
        <dbReference type="ARBA" id="ARBA00022833"/>
    </source>
</evidence>
<evidence type="ECO:0000256" key="7">
    <source>
        <dbReference type="PROSITE-ProRule" id="PRU00042"/>
    </source>
</evidence>
<dbReference type="SUPFAM" id="SSF57667">
    <property type="entry name" value="beta-beta-alpha zinc fingers"/>
    <property type="match status" value="1"/>
</dbReference>
<name>A0A8S4N7B7_OWEFU</name>
<evidence type="ECO:0000256" key="2">
    <source>
        <dbReference type="ARBA" id="ARBA00022723"/>
    </source>
</evidence>
<feature type="domain" description="C2H2-type" evidence="9">
    <location>
        <begin position="520"/>
        <end position="547"/>
    </location>
</feature>
<feature type="compositionally biased region" description="Basic residues" evidence="8">
    <location>
        <begin position="470"/>
        <end position="479"/>
    </location>
</feature>
<evidence type="ECO:0000259" key="9">
    <source>
        <dbReference type="PROSITE" id="PS50157"/>
    </source>
</evidence>